<dbReference type="GeneID" id="88622422"/>
<sequence length="108" mass="12398">MSKNTKITVLTARISIQSSELVRPLAILLQILLVNFVIKVTFRLTQPQARKTATEKIIGANHRESWQQKHQSKQEKTRRARLEKIVPRTKNGQKKAGGAHRQIKQHIT</sequence>
<dbReference type="RefSeq" id="WP_233962643.1">
    <property type="nucleotide sequence ID" value="NZ_JAWXXR010000001.1"/>
</dbReference>
<keyword evidence="2" id="KW-1133">Transmembrane helix</keyword>
<name>A0ABU4Q7A2_9GAMM</name>
<gene>
    <name evidence="3" type="ORF">SIL79_02900</name>
</gene>
<dbReference type="EMBL" id="JAWXXR010000001">
    <property type="protein sequence ID" value="MDX6015322.1"/>
    <property type="molecule type" value="Genomic_DNA"/>
</dbReference>
<protein>
    <submittedName>
        <fullName evidence="3">Uncharacterized protein</fullName>
    </submittedName>
</protein>
<reference evidence="3 4" key="1">
    <citation type="submission" date="2023-11" db="EMBL/GenBank/DDBJ databases">
        <title>MicrobeMod: A computational toolkit for identifying prokaryotic methylation and restriction-modification with nanopore sequencing.</title>
        <authorList>
            <person name="Crits-Christoph A."/>
            <person name="Kang S.C."/>
            <person name="Lee H."/>
            <person name="Ostrov N."/>
        </authorList>
    </citation>
    <scope>NUCLEOTIDE SEQUENCE [LARGE SCALE GENOMIC DNA]</scope>
    <source>
        <strain evidence="3 4">ATCC BAA-2732</strain>
    </source>
</reference>
<keyword evidence="2" id="KW-0472">Membrane</keyword>
<dbReference type="Proteomes" id="UP001272773">
    <property type="component" value="Unassembled WGS sequence"/>
</dbReference>
<accession>A0ABU4Q7A2</accession>
<feature type="region of interest" description="Disordered" evidence="1">
    <location>
        <begin position="85"/>
        <end position="108"/>
    </location>
</feature>
<organism evidence="3 4">
    <name type="scientific">Shewanella indica</name>
    <dbReference type="NCBI Taxonomy" id="768528"/>
    <lineage>
        <taxon>Bacteria</taxon>
        <taxon>Pseudomonadati</taxon>
        <taxon>Pseudomonadota</taxon>
        <taxon>Gammaproteobacteria</taxon>
        <taxon>Alteromonadales</taxon>
        <taxon>Shewanellaceae</taxon>
        <taxon>Shewanella</taxon>
    </lineage>
</organism>
<keyword evidence="2" id="KW-0812">Transmembrane</keyword>
<feature type="compositionally biased region" description="Basic residues" evidence="1">
    <location>
        <begin position="91"/>
        <end position="108"/>
    </location>
</feature>
<evidence type="ECO:0000313" key="3">
    <source>
        <dbReference type="EMBL" id="MDX6015322.1"/>
    </source>
</evidence>
<comment type="caution">
    <text evidence="3">The sequence shown here is derived from an EMBL/GenBank/DDBJ whole genome shotgun (WGS) entry which is preliminary data.</text>
</comment>
<evidence type="ECO:0000256" key="1">
    <source>
        <dbReference type="SAM" id="MobiDB-lite"/>
    </source>
</evidence>
<proteinExistence type="predicted"/>
<evidence type="ECO:0000313" key="4">
    <source>
        <dbReference type="Proteomes" id="UP001272773"/>
    </source>
</evidence>
<evidence type="ECO:0000256" key="2">
    <source>
        <dbReference type="SAM" id="Phobius"/>
    </source>
</evidence>
<feature type="transmembrane region" description="Helical" evidence="2">
    <location>
        <begin position="21"/>
        <end position="42"/>
    </location>
</feature>
<keyword evidence="4" id="KW-1185">Reference proteome</keyword>